<protein>
    <recommendedName>
        <fullName evidence="6">Aromatic amino acid beta-eliminating lyase/threonine aldolase domain-containing protein</fullName>
    </recommendedName>
</protein>
<dbReference type="FunFam" id="3.40.640.10:FF:000030">
    <property type="entry name" value="Low-specificity L-threonine aldolase"/>
    <property type="match status" value="1"/>
</dbReference>
<comment type="caution">
    <text evidence="7">The sequence shown here is derived from an EMBL/GenBank/DDBJ whole genome shotgun (WGS) entry which is preliminary data.</text>
</comment>
<evidence type="ECO:0000256" key="4">
    <source>
        <dbReference type="ARBA" id="ARBA00023239"/>
    </source>
</evidence>
<dbReference type="SUPFAM" id="SSF53383">
    <property type="entry name" value="PLP-dependent transferases"/>
    <property type="match status" value="1"/>
</dbReference>
<dbReference type="InterPro" id="IPR001597">
    <property type="entry name" value="ArAA_b-elim_lyase/Thr_aldolase"/>
</dbReference>
<evidence type="ECO:0000256" key="5">
    <source>
        <dbReference type="PIRSR" id="PIRSR017617-1"/>
    </source>
</evidence>
<gene>
    <name evidence="7" type="ORF">K8V08_01190</name>
</gene>
<comment type="similarity">
    <text evidence="2">Belongs to the threonine aldolase family.</text>
</comment>
<evidence type="ECO:0000313" key="7">
    <source>
        <dbReference type="EMBL" id="HJG79008.1"/>
    </source>
</evidence>
<dbReference type="InterPro" id="IPR015424">
    <property type="entry name" value="PyrdxlP-dep_Trfase"/>
</dbReference>
<dbReference type="AlphaFoldDB" id="A0A921MBI7"/>
<dbReference type="Gene3D" id="3.40.640.10">
    <property type="entry name" value="Type I PLP-dependent aspartate aminotransferase-like (Major domain)"/>
    <property type="match status" value="1"/>
</dbReference>
<dbReference type="InterPro" id="IPR023603">
    <property type="entry name" value="Low_specificity_L-TA-like"/>
</dbReference>
<feature type="domain" description="Aromatic amino acid beta-eliminating lyase/threonine aldolase" evidence="6">
    <location>
        <begin position="6"/>
        <end position="288"/>
    </location>
</feature>
<name>A0A921MBI7_9MICO</name>
<dbReference type="InterPro" id="IPR015421">
    <property type="entry name" value="PyrdxlP-dep_Trfase_major"/>
</dbReference>
<accession>A0A921MBI7</accession>
<evidence type="ECO:0000256" key="2">
    <source>
        <dbReference type="ARBA" id="ARBA00006966"/>
    </source>
</evidence>
<dbReference type="Proteomes" id="UP000784435">
    <property type="component" value="Unassembled WGS sequence"/>
</dbReference>
<feature type="modified residue" description="N6-(pyridoxal phosphate)lysine" evidence="5">
    <location>
        <position position="202"/>
    </location>
</feature>
<dbReference type="PANTHER" id="PTHR48097">
    <property type="entry name" value="L-THREONINE ALDOLASE-RELATED"/>
    <property type="match status" value="1"/>
</dbReference>
<dbReference type="Pfam" id="PF01212">
    <property type="entry name" value="Beta_elim_lyase"/>
    <property type="match status" value="1"/>
</dbReference>
<dbReference type="GO" id="GO:0008732">
    <property type="term" value="F:L-allo-threonine aldolase activity"/>
    <property type="evidence" value="ECO:0007669"/>
    <property type="project" value="TreeGrafter"/>
</dbReference>
<organism evidence="7 8">
    <name type="scientific">Brevibacterium senegalense</name>
    <dbReference type="NCBI Taxonomy" id="1033736"/>
    <lineage>
        <taxon>Bacteria</taxon>
        <taxon>Bacillati</taxon>
        <taxon>Actinomycetota</taxon>
        <taxon>Actinomycetes</taxon>
        <taxon>Micrococcales</taxon>
        <taxon>Brevibacteriaceae</taxon>
        <taxon>Brevibacterium</taxon>
    </lineage>
</organism>
<keyword evidence="4" id="KW-0456">Lyase</keyword>
<sequence>MPEFFDLRSDTAIQPTAAMVESLRGLRFADDLLREDDPTNALLAHVSSEFGMESALLTPSGTMSNQIAVAVVSRPGTEVVVGDASHIYNLEGGGLAANSGVQVRAVGADAGDYRLEEIEAALRTSALQVSPTSAILLESTYDLNAGHVTSLENLAAIRGLADRTGAFVYMDGARVFNAAVALDVPLQEIARHVDAVQICLNKGLGGPLGSVLVGTAEFIEEARLVRQRLGGGMRHTGFIAAPGLLGFEDWRGRMTQDHAHATVLEEALSELSAVRVVNAPVETNIVTFEVQGADAQVADLEARLARAGVRVKPVGCRRFRAVTHATLSRNDIEFCASTLVDAITAATGP</sequence>
<dbReference type="PANTHER" id="PTHR48097:SF9">
    <property type="entry name" value="L-THREONINE ALDOLASE"/>
    <property type="match status" value="1"/>
</dbReference>
<evidence type="ECO:0000259" key="6">
    <source>
        <dbReference type="Pfam" id="PF01212"/>
    </source>
</evidence>
<dbReference type="EMBL" id="DYUK01000024">
    <property type="protein sequence ID" value="HJG79008.1"/>
    <property type="molecule type" value="Genomic_DNA"/>
</dbReference>
<dbReference type="GO" id="GO:0006545">
    <property type="term" value="P:glycine biosynthetic process"/>
    <property type="evidence" value="ECO:0007669"/>
    <property type="project" value="TreeGrafter"/>
</dbReference>
<dbReference type="PIRSF" id="PIRSF017617">
    <property type="entry name" value="Thr_aldolase"/>
    <property type="match status" value="1"/>
</dbReference>
<evidence type="ECO:0000256" key="1">
    <source>
        <dbReference type="ARBA" id="ARBA00001933"/>
    </source>
</evidence>
<dbReference type="GO" id="GO:0005829">
    <property type="term" value="C:cytosol"/>
    <property type="evidence" value="ECO:0007669"/>
    <property type="project" value="TreeGrafter"/>
</dbReference>
<evidence type="ECO:0000256" key="3">
    <source>
        <dbReference type="ARBA" id="ARBA00022898"/>
    </source>
</evidence>
<keyword evidence="3" id="KW-0663">Pyridoxal phosphate</keyword>
<dbReference type="Gene3D" id="3.90.1150.10">
    <property type="entry name" value="Aspartate Aminotransferase, domain 1"/>
    <property type="match status" value="1"/>
</dbReference>
<dbReference type="InterPro" id="IPR015422">
    <property type="entry name" value="PyrdxlP-dep_Trfase_small"/>
</dbReference>
<reference evidence="7" key="1">
    <citation type="journal article" date="2021" name="PeerJ">
        <title>Extensive microbial diversity within the chicken gut microbiome revealed by metagenomics and culture.</title>
        <authorList>
            <person name="Gilroy R."/>
            <person name="Ravi A."/>
            <person name="Getino M."/>
            <person name="Pursley I."/>
            <person name="Horton D.L."/>
            <person name="Alikhan N.F."/>
            <person name="Baker D."/>
            <person name="Gharbi K."/>
            <person name="Hall N."/>
            <person name="Watson M."/>
            <person name="Adriaenssens E.M."/>
            <person name="Foster-Nyarko E."/>
            <person name="Jarju S."/>
            <person name="Secka A."/>
            <person name="Antonio M."/>
            <person name="Oren A."/>
            <person name="Chaudhuri R.R."/>
            <person name="La Ragione R."/>
            <person name="Hildebrand F."/>
            <person name="Pallen M.J."/>
        </authorList>
    </citation>
    <scope>NUCLEOTIDE SEQUENCE</scope>
    <source>
        <strain evidence="7">ChiGjej5B5-7349</strain>
    </source>
</reference>
<evidence type="ECO:0000313" key="8">
    <source>
        <dbReference type="Proteomes" id="UP000784435"/>
    </source>
</evidence>
<dbReference type="NCBIfam" id="NF041359">
    <property type="entry name" value="GntG_guanitoxin"/>
    <property type="match status" value="1"/>
</dbReference>
<reference evidence="7" key="2">
    <citation type="submission" date="2021-09" db="EMBL/GenBank/DDBJ databases">
        <authorList>
            <person name="Gilroy R."/>
        </authorList>
    </citation>
    <scope>NUCLEOTIDE SEQUENCE</scope>
    <source>
        <strain evidence="7">ChiGjej5B5-7349</strain>
    </source>
</reference>
<dbReference type="GO" id="GO:0006567">
    <property type="term" value="P:L-threonine catabolic process"/>
    <property type="evidence" value="ECO:0007669"/>
    <property type="project" value="TreeGrafter"/>
</dbReference>
<proteinExistence type="inferred from homology"/>
<comment type="cofactor">
    <cofactor evidence="1">
        <name>pyridoxal 5'-phosphate</name>
        <dbReference type="ChEBI" id="CHEBI:597326"/>
    </cofactor>
</comment>